<gene>
    <name evidence="1" type="ORF">J7E47_03940</name>
</gene>
<evidence type="ECO:0000313" key="1">
    <source>
        <dbReference type="EMBL" id="MBT2327864.1"/>
    </source>
</evidence>
<organism evidence="1 2">
    <name type="scientific">Pseudomonas fluorescens</name>
    <dbReference type="NCBI Taxonomy" id="294"/>
    <lineage>
        <taxon>Bacteria</taxon>
        <taxon>Pseudomonadati</taxon>
        <taxon>Pseudomonadota</taxon>
        <taxon>Gammaproteobacteria</taxon>
        <taxon>Pseudomonadales</taxon>
        <taxon>Pseudomonadaceae</taxon>
        <taxon>Pseudomonas</taxon>
    </lineage>
</organism>
<reference evidence="1" key="1">
    <citation type="submission" date="2021-03" db="EMBL/GenBank/DDBJ databases">
        <title>Genomic analysis provides insights into the functional capacity of soil bacteria communities inhabiting an altitudinal gradient in the Atacama Desert.</title>
        <authorList>
            <person name="Gonzalez M."/>
            <person name="Maldonado J."/>
            <person name="Maza F."/>
            <person name="Hodar C."/>
            <person name="Cortes M."/>
            <person name="Palma R."/>
            <person name="Andreani C."/>
            <person name="Gaete A."/>
            <person name="Vasquez-Dean J."/>
            <person name="Acuna V."/>
            <person name="Aguado M."/>
            <person name="Mandakovic D."/>
            <person name="Latorre M."/>
            <person name="Orellana A."/>
            <person name="Gutierrez R."/>
            <person name="Montecino M."/>
            <person name="Allende M."/>
            <person name="Maass A."/>
            <person name="Cambiazo V."/>
        </authorList>
    </citation>
    <scope>NUCLEOTIDE SEQUENCE</scope>
    <source>
        <strain evidence="1">ISL-25</strain>
    </source>
</reference>
<dbReference type="EMBL" id="JAGGOB010000008">
    <property type="protein sequence ID" value="MBT2327864.1"/>
    <property type="molecule type" value="Genomic_DNA"/>
</dbReference>
<proteinExistence type="predicted"/>
<dbReference type="RefSeq" id="WP_214917262.1">
    <property type="nucleotide sequence ID" value="NZ_JAGGNX010000019.1"/>
</dbReference>
<evidence type="ECO:0000313" key="2">
    <source>
        <dbReference type="Proteomes" id="UP000692896"/>
    </source>
</evidence>
<comment type="caution">
    <text evidence="1">The sequence shown here is derived from an EMBL/GenBank/DDBJ whole genome shotgun (WGS) entry which is preliminary data.</text>
</comment>
<accession>A0A944HET8</accession>
<name>A0A944HET8_PSEFL</name>
<sequence>MKKSPAHGLSPAGKSASKGFLGTLKQVLSRLFKRKKKKPNSIYPLR</sequence>
<dbReference type="AlphaFoldDB" id="A0A944HET8"/>
<dbReference type="Proteomes" id="UP000692896">
    <property type="component" value="Unassembled WGS sequence"/>
</dbReference>
<protein>
    <submittedName>
        <fullName evidence="1">Uncharacterized protein</fullName>
    </submittedName>
</protein>